<evidence type="ECO:0000313" key="1">
    <source>
        <dbReference type="EMBL" id="CCX31585.1"/>
    </source>
</evidence>
<dbReference type="Proteomes" id="UP000018144">
    <property type="component" value="Unassembled WGS sequence"/>
</dbReference>
<proteinExistence type="predicted"/>
<dbReference type="EMBL" id="HF935615">
    <property type="protein sequence ID" value="CCX31585.1"/>
    <property type="molecule type" value="Genomic_DNA"/>
</dbReference>
<name>U4LQG5_PYROM</name>
<accession>U4LQG5</accession>
<evidence type="ECO:0000313" key="2">
    <source>
        <dbReference type="Proteomes" id="UP000018144"/>
    </source>
</evidence>
<gene>
    <name evidence="1" type="ORF">PCON_11026</name>
</gene>
<dbReference type="OrthoDB" id="2910287at2759"/>
<keyword evidence="2" id="KW-1185">Reference proteome</keyword>
<protein>
    <submittedName>
        <fullName evidence="1">Uncharacterized protein</fullName>
    </submittedName>
</protein>
<reference evidence="1 2" key="1">
    <citation type="journal article" date="2013" name="PLoS Genet.">
        <title>The genome and development-dependent transcriptomes of Pyronema confluens: a window into fungal evolution.</title>
        <authorList>
            <person name="Traeger S."/>
            <person name="Altegoer F."/>
            <person name="Freitag M."/>
            <person name="Gabaldon T."/>
            <person name="Kempken F."/>
            <person name="Kumar A."/>
            <person name="Marcet-Houben M."/>
            <person name="Poggeler S."/>
            <person name="Stajich J.E."/>
            <person name="Nowrousian M."/>
        </authorList>
    </citation>
    <scope>NUCLEOTIDE SEQUENCE [LARGE SCALE GENOMIC DNA]</scope>
    <source>
        <strain evidence="2">CBS 100304</strain>
        <tissue evidence="1">Vegetative mycelium</tissue>
    </source>
</reference>
<sequence length="106" mass="12648">MLIPRSDDDDGRFLLRISIWRGHIREWVDPPYQCVHLDGVWNDAVSAYAVRNGCCAFYRHHQCRDRLFTARNRSDLWLRTGHALEISAFICHRDCLDFWNKPNLFE</sequence>
<dbReference type="AlphaFoldDB" id="U4LQG5"/>
<organism evidence="1 2">
    <name type="scientific">Pyronema omphalodes (strain CBS 100304)</name>
    <name type="common">Pyronema confluens</name>
    <dbReference type="NCBI Taxonomy" id="1076935"/>
    <lineage>
        <taxon>Eukaryota</taxon>
        <taxon>Fungi</taxon>
        <taxon>Dikarya</taxon>
        <taxon>Ascomycota</taxon>
        <taxon>Pezizomycotina</taxon>
        <taxon>Pezizomycetes</taxon>
        <taxon>Pezizales</taxon>
        <taxon>Pyronemataceae</taxon>
        <taxon>Pyronema</taxon>
    </lineage>
</organism>